<reference evidence="2" key="2">
    <citation type="submission" date="2018-08" db="UniProtKB">
        <authorList>
            <consortium name="EnsemblPlants"/>
        </authorList>
    </citation>
    <scope>IDENTIFICATION</scope>
    <source>
        <strain evidence="2">Yugu1</strain>
    </source>
</reference>
<feature type="compositionally biased region" description="Basic and acidic residues" evidence="1">
    <location>
        <begin position="30"/>
        <end position="42"/>
    </location>
</feature>
<dbReference type="Proteomes" id="UP000004995">
    <property type="component" value="Unassembled WGS sequence"/>
</dbReference>
<dbReference type="EnsemblPlants" id="KQL05393">
    <property type="protein sequence ID" value="KQL05393"/>
    <property type="gene ID" value="SETIT_003880mg"/>
</dbReference>
<dbReference type="InParanoid" id="K3XPQ1"/>
<feature type="region of interest" description="Disordered" evidence="1">
    <location>
        <begin position="1"/>
        <end position="47"/>
    </location>
</feature>
<sequence length="176" mass="19653">MAETRYSHSAGTSTQNYADARATATARTRTHGEEALRGRTHDGGPLYLGDRPCRAPGRRRGASCVGSPRPCCRACTHQCPRHHPRAVREAMLHHPHHPVPCRRHVLPHLQPLPPQYQRPHRLRVHLDKNRKRQAVALMGRSKMARIVTRVDAGKATEAGEASCSRPTFFTCAEEAE</sequence>
<dbReference type="Gramene" id="KQL05393">
    <property type="protein sequence ID" value="KQL05393"/>
    <property type="gene ID" value="SETIT_003880mg"/>
</dbReference>
<feature type="compositionally biased region" description="Polar residues" evidence="1">
    <location>
        <begin position="7"/>
        <end position="17"/>
    </location>
</feature>
<dbReference type="AlphaFoldDB" id="K3XPQ1"/>
<dbReference type="EMBL" id="AGNK02003106">
    <property type="status" value="NOT_ANNOTATED_CDS"/>
    <property type="molecule type" value="Genomic_DNA"/>
</dbReference>
<proteinExistence type="predicted"/>
<evidence type="ECO:0000313" key="2">
    <source>
        <dbReference type="EnsemblPlants" id="KQL05393"/>
    </source>
</evidence>
<evidence type="ECO:0000313" key="3">
    <source>
        <dbReference type="Proteomes" id="UP000004995"/>
    </source>
</evidence>
<dbReference type="HOGENOM" id="CLU_1527737_0_0_1"/>
<protein>
    <submittedName>
        <fullName evidence="2">Uncharacterized protein</fullName>
    </submittedName>
</protein>
<name>K3XPQ1_SETIT</name>
<keyword evidence="3" id="KW-1185">Reference proteome</keyword>
<evidence type="ECO:0000256" key="1">
    <source>
        <dbReference type="SAM" id="MobiDB-lite"/>
    </source>
</evidence>
<organism evidence="2 3">
    <name type="scientific">Setaria italica</name>
    <name type="common">Foxtail millet</name>
    <name type="synonym">Panicum italicum</name>
    <dbReference type="NCBI Taxonomy" id="4555"/>
    <lineage>
        <taxon>Eukaryota</taxon>
        <taxon>Viridiplantae</taxon>
        <taxon>Streptophyta</taxon>
        <taxon>Embryophyta</taxon>
        <taxon>Tracheophyta</taxon>
        <taxon>Spermatophyta</taxon>
        <taxon>Magnoliopsida</taxon>
        <taxon>Liliopsida</taxon>
        <taxon>Poales</taxon>
        <taxon>Poaceae</taxon>
        <taxon>PACMAD clade</taxon>
        <taxon>Panicoideae</taxon>
        <taxon>Panicodae</taxon>
        <taxon>Paniceae</taxon>
        <taxon>Cenchrinae</taxon>
        <taxon>Setaria</taxon>
    </lineage>
</organism>
<accession>K3XPQ1</accession>
<reference evidence="3" key="1">
    <citation type="journal article" date="2012" name="Nat. Biotechnol.">
        <title>Reference genome sequence of the model plant Setaria.</title>
        <authorList>
            <person name="Bennetzen J.L."/>
            <person name="Schmutz J."/>
            <person name="Wang H."/>
            <person name="Percifield R."/>
            <person name="Hawkins J."/>
            <person name="Pontaroli A.C."/>
            <person name="Estep M."/>
            <person name="Feng L."/>
            <person name="Vaughn J.N."/>
            <person name="Grimwood J."/>
            <person name="Jenkins J."/>
            <person name="Barry K."/>
            <person name="Lindquist E."/>
            <person name="Hellsten U."/>
            <person name="Deshpande S."/>
            <person name="Wang X."/>
            <person name="Wu X."/>
            <person name="Mitros T."/>
            <person name="Triplett J."/>
            <person name="Yang X."/>
            <person name="Ye C.Y."/>
            <person name="Mauro-Herrera M."/>
            <person name="Wang L."/>
            <person name="Li P."/>
            <person name="Sharma M."/>
            <person name="Sharma R."/>
            <person name="Ronald P.C."/>
            <person name="Panaud O."/>
            <person name="Kellogg E.A."/>
            <person name="Brutnell T.P."/>
            <person name="Doust A.N."/>
            <person name="Tuskan G.A."/>
            <person name="Rokhsar D."/>
            <person name="Devos K.M."/>
        </authorList>
    </citation>
    <scope>NUCLEOTIDE SEQUENCE [LARGE SCALE GENOMIC DNA]</scope>
    <source>
        <strain evidence="3">cv. Yugu1</strain>
    </source>
</reference>